<feature type="compositionally biased region" description="Acidic residues" evidence="12">
    <location>
        <begin position="75"/>
        <end position="85"/>
    </location>
</feature>
<feature type="compositionally biased region" description="Polar residues" evidence="12">
    <location>
        <begin position="35"/>
        <end position="48"/>
    </location>
</feature>
<comment type="similarity">
    <text evidence="2">Belongs to the SNF2/RAD54 helicase family.</text>
</comment>
<reference evidence="16 17" key="1">
    <citation type="submission" date="2016-07" db="EMBL/GenBank/DDBJ databases">
        <title>Pervasive Adenine N6-methylation of Active Genes in Fungi.</title>
        <authorList>
            <consortium name="DOE Joint Genome Institute"/>
            <person name="Mondo S.J."/>
            <person name="Dannebaum R.O."/>
            <person name="Kuo R.C."/>
            <person name="Labutti K."/>
            <person name="Haridas S."/>
            <person name="Kuo A."/>
            <person name="Salamov A."/>
            <person name="Ahrendt S.R."/>
            <person name="Lipzen A."/>
            <person name="Sullivan W."/>
            <person name="Andreopoulos W.B."/>
            <person name="Clum A."/>
            <person name="Lindquist E."/>
            <person name="Daum C."/>
            <person name="Ramamoorthy G.K."/>
            <person name="Gryganskyi A."/>
            <person name="Culley D."/>
            <person name="Magnuson J.K."/>
            <person name="James T.Y."/>
            <person name="O'Malley M.A."/>
            <person name="Stajich J.E."/>
            <person name="Spatafora J.W."/>
            <person name="Visel A."/>
            <person name="Grigoriev I.V."/>
        </authorList>
    </citation>
    <scope>NUCLEOTIDE SEQUENCE [LARGE SCALE GENOMIC DNA]</scope>
    <source>
        <strain evidence="16 17">CBS 115471</strain>
    </source>
</reference>
<dbReference type="GO" id="GO:0003676">
    <property type="term" value="F:nucleic acid binding"/>
    <property type="evidence" value="ECO:0007669"/>
    <property type="project" value="InterPro"/>
</dbReference>
<dbReference type="InterPro" id="IPR049730">
    <property type="entry name" value="SNF2/RAD54-like_C"/>
</dbReference>
<dbReference type="GO" id="GO:0004386">
    <property type="term" value="F:helicase activity"/>
    <property type="evidence" value="ECO:0007669"/>
    <property type="project" value="UniProtKB-KW"/>
</dbReference>
<dbReference type="AlphaFoldDB" id="A0A1Y1ZG97"/>
<dbReference type="InterPro" id="IPR014905">
    <property type="entry name" value="HIRAN"/>
</dbReference>
<feature type="region of interest" description="Disordered" evidence="12">
    <location>
        <begin position="1"/>
        <end position="96"/>
    </location>
</feature>
<dbReference type="STRING" id="1231657.A0A1Y1ZG97"/>
<evidence type="ECO:0000256" key="5">
    <source>
        <dbReference type="ARBA" id="ARBA00022771"/>
    </source>
</evidence>
<dbReference type="GO" id="GO:0005524">
    <property type="term" value="F:ATP binding"/>
    <property type="evidence" value="ECO:0007669"/>
    <property type="project" value="UniProtKB-KW"/>
</dbReference>
<sequence length="986" mass="109533">MASRKRPAQLFDSNSDSFSQFSSSQPYTQPSSSQGYAVSQASSQSRPSKQARHGYSQGFSSSSVPGGSQAAPIEISDDEDEEEGSQEVQGASQGYSEHEYNSELYGILPAKIVGRRYYNGVATIGEMVILRREPQNPYDRNAIQVLNVYNAQIGHIPRGPAGKLARYMDNKSVLLEGYITGFGNEYEVPIELRLYGTNEPVERENLISQLRADNLPVGLAMDRKRKEERAAKERQKIAAQAAKAAKKKGGAAVSSSQSQGIQYESPMGEFAGGSSQAAFPVATWSMEDIISSSERFNPRNVERVVEQFGIKEEDLAAMPKAAQPDALDTELHPFQLQGLQWMLDKETPQLPASGTKDVVQLWQRHPALQNAYTHLATNFSIKTPPSLASGGILADDMGLGKTIQVISLIMADRALGRRAPGVSDSTLILAPVSVMSNWSTQMKKHIKEKYSLQVMFYHGTRKEPITPKSIENYDVVISTYDSVSSEWHSQKSTNLPRKSGVFSVTWRRIILDEAHSIRNPKAKKTVAVTHLLAQSRWALTGTPIVNNLKDLYSLVRFLRLSGGLDQLEIFHGSIIRPVMQGDPRGNKTLQLLMGGICLRRKKEMAFIDLRLPELSEYVHKITLLPHEQEKYEALEAQAKGTLDMYRSKLGGARNASDTYRHLLEVLLRMRQLCNHWRLVGEERLDAIMKQLEAEGVVDLTEENKSALQKMLQLSIDSQEDCPICLDTMREPVITKCAHIFCTPCIERVVDTQHKCPMCRAELESLATTTVKPAKETATPALTQEQLHDKAVLENESSSKIEALLQILHASAKADRTTKTIIFSQWTKFLDLVQPHLQAAGFKFTRIDGSMTAPQRDAALEALDSDEDITIMLASLSVCSVGLNLVAANQVVMADSWWAPAIEDQAVDRVHRLGQKRETKVFRLVIDGSVEERVLGIQEDKRKLMQLAFAEKEGGRKRRAARAGLADLERLLGGRQGRDGGRGNRNV</sequence>
<dbReference type="Gene3D" id="3.40.50.10810">
    <property type="entry name" value="Tandem AAA-ATPase domain"/>
    <property type="match status" value="1"/>
</dbReference>
<dbReference type="CDD" id="cd16509">
    <property type="entry name" value="RING-HC_HLTF"/>
    <property type="match status" value="1"/>
</dbReference>
<dbReference type="Gene3D" id="3.30.70.2330">
    <property type="match status" value="1"/>
</dbReference>
<dbReference type="PROSITE" id="PS51194">
    <property type="entry name" value="HELICASE_CTER"/>
    <property type="match status" value="1"/>
</dbReference>
<evidence type="ECO:0000256" key="10">
    <source>
        <dbReference type="ARBA" id="ARBA00023242"/>
    </source>
</evidence>
<dbReference type="InterPro" id="IPR001841">
    <property type="entry name" value="Znf_RING"/>
</dbReference>
<dbReference type="SMART" id="SM00487">
    <property type="entry name" value="DEXDc"/>
    <property type="match status" value="1"/>
</dbReference>
<dbReference type="InterPro" id="IPR038718">
    <property type="entry name" value="SNF2-like_sf"/>
</dbReference>
<evidence type="ECO:0000256" key="1">
    <source>
        <dbReference type="ARBA" id="ARBA00004123"/>
    </source>
</evidence>
<dbReference type="InterPro" id="IPR014001">
    <property type="entry name" value="Helicase_ATP-bd"/>
</dbReference>
<dbReference type="InterPro" id="IPR027417">
    <property type="entry name" value="P-loop_NTPase"/>
</dbReference>
<dbReference type="SUPFAM" id="SSF57850">
    <property type="entry name" value="RING/U-box"/>
    <property type="match status" value="1"/>
</dbReference>
<feature type="domain" description="Helicase ATP-binding" evidence="14">
    <location>
        <begin position="382"/>
        <end position="561"/>
    </location>
</feature>
<dbReference type="SMART" id="SM00910">
    <property type="entry name" value="HIRAN"/>
    <property type="match status" value="1"/>
</dbReference>
<evidence type="ECO:0000256" key="8">
    <source>
        <dbReference type="ARBA" id="ARBA00022833"/>
    </source>
</evidence>
<organism evidence="16 17">
    <name type="scientific">Clohesyomyces aquaticus</name>
    <dbReference type="NCBI Taxonomy" id="1231657"/>
    <lineage>
        <taxon>Eukaryota</taxon>
        <taxon>Fungi</taxon>
        <taxon>Dikarya</taxon>
        <taxon>Ascomycota</taxon>
        <taxon>Pezizomycotina</taxon>
        <taxon>Dothideomycetes</taxon>
        <taxon>Pleosporomycetidae</taxon>
        <taxon>Pleosporales</taxon>
        <taxon>Lindgomycetaceae</taxon>
        <taxon>Clohesyomyces</taxon>
    </lineage>
</organism>
<keyword evidence="17" id="KW-1185">Reference proteome</keyword>
<dbReference type="PROSITE" id="PS50089">
    <property type="entry name" value="ZF_RING_2"/>
    <property type="match status" value="1"/>
</dbReference>
<dbReference type="CDD" id="cd18793">
    <property type="entry name" value="SF2_C_SNF"/>
    <property type="match status" value="1"/>
</dbReference>
<dbReference type="GO" id="GO:0006281">
    <property type="term" value="P:DNA repair"/>
    <property type="evidence" value="ECO:0007669"/>
    <property type="project" value="TreeGrafter"/>
</dbReference>
<feature type="domain" description="RING-type" evidence="13">
    <location>
        <begin position="721"/>
        <end position="759"/>
    </location>
</feature>
<dbReference type="Pfam" id="PF00176">
    <property type="entry name" value="SNF2-rel_dom"/>
    <property type="match status" value="1"/>
</dbReference>
<dbReference type="SUPFAM" id="SSF52540">
    <property type="entry name" value="P-loop containing nucleoside triphosphate hydrolases"/>
    <property type="match status" value="2"/>
</dbReference>
<accession>A0A1Y1ZG97</accession>
<evidence type="ECO:0000259" key="13">
    <source>
        <dbReference type="PROSITE" id="PS50089"/>
    </source>
</evidence>
<dbReference type="OrthoDB" id="448448at2759"/>
<keyword evidence="7" id="KW-0347">Helicase</keyword>
<feature type="domain" description="Helicase C-terminal" evidence="15">
    <location>
        <begin position="799"/>
        <end position="954"/>
    </location>
</feature>
<dbReference type="Proteomes" id="UP000193144">
    <property type="component" value="Unassembled WGS sequence"/>
</dbReference>
<comment type="caution">
    <text evidence="16">The sequence shown here is derived from an EMBL/GenBank/DDBJ whole genome shotgun (WGS) entry which is preliminary data.</text>
</comment>
<dbReference type="PANTHER" id="PTHR45626">
    <property type="entry name" value="TRANSCRIPTION TERMINATION FACTOR 2-RELATED"/>
    <property type="match status" value="1"/>
</dbReference>
<dbReference type="SMART" id="SM00184">
    <property type="entry name" value="RING"/>
    <property type="match status" value="1"/>
</dbReference>
<evidence type="ECO:0000256" key="12">
    <source>
        <dbReference type="SAM" id="MobiDB-lite"/>
    </source>
</evidence>
<evidence type="ECO:0000259" key="14">
    <source>
        <dbReference type="PROSITE" id="PS51192"/>
    </source>
</evidence>
<dbReference type="Gene3D" id="3.30.40.10">
    <property type="entry name" value="Zinc/RING finger domain, C3HC4 (zinc finger)"/>
    <property type="match status" value="1"/>
</dbReference>
<evidence type="ECO:0000256" key="9">
    <source>
        <dbReference type="ARBA" id="ARBA00022840"/>
    </source>
</evidence>
<keyword evidence="6" id="KW-0378">Hydrolase</keyword>
<dbReference type="GO" id="GO:0008270">
    <property type="term" value="F:zinc ion binding"/>
    <property type="evidence" value="ECO:0007669"/>
    <property type="project" value="UniProtKB-KW"/>
</dbReference>
<dbReference type="InterPro" id="IPR001650">
    <property type="entry name" value="Helicase_C-like"/>
</dbReference>
<comment type="subcellular location">
    <subcellularLocation>
        <location evidence="1">Nucleus</location>
    </subcellularLocation>
</comment>
<evidence type="ECO:0000256" key="4">
    <source>
        <dbReference type="ARBA" id="ARBA00022741"/>
    </source>
</evidence>
<dbReference type="Pfam" id="PF00271">
    <property type="entry name" value="Helicase_C"/>
    <property type="match status" value="1"/>
</dbReference>
<keyword evidence="10" id="KW-0539">Nucleus</keyword>
<keyword evidence="9" id="KW-0067">ATP-binding</keyword>
<evidence type="ECO:0000313" key="17">
    <source>
        <dbReference type="Proteomes" id="UP000193144"/>
    </source>
</evidence>
<dbReference type="PANTHER" id="PTHR45626:SF11">
    <property type="entry name" value="FAMILY HELICASE, PUTATIVE (AFU_ORTHOLOGUE AFUA_5G06590)-RELATED"/>
    <property type="match status" value="1"/>
</dbReference>
<keyword evidence="4" id="KW-0547">Nucleotide-binding</keyword>
<feature type="compositionally biased region" description="Polar residues" evidence="12">
    <location>
        <begin position="57"/>
        <end position="66"/>
    </location>
</feature>
<dbReference type="InterPro" id="IPR013083">
    <property type="entry name" value="Znf_RING/FYVE/PHD"/>
</dbReference>
<keyword evidence="3" id="KW-0479">Metal-binding</keyword>
<dbReference type="InterPro" id="IPR018957">
    <property type="entry name" value="Znf_C3HC4_RING-type"/>
</dbReference>
<dbReference type="PROSITE" id="PS51192">
    <property type="entry name" value="HELICASE_ATP_BIND_1"/>
    <property type="match status" value="1"/>
</dbReference>
<evidence type="ECO:0000256" key="2">
    <source>
        <dbReference type="ARBA" id="ARBA00007025"/>
    </source>
</evidence>
<proteinExistence type="inferred from homology"/>
<name>A0A1Y1ZG97_9PLEO</name>
<dbReference type="EMBL" id="MCFA01000088">
    <property type="protein sequence ID" value="ORY09292.1"/>
    <property type="molecule type" value="Genomic_DNA"/>
</dbReference>
<feature type="compositionally biased region" description="Low complexity" evidence="12">
    <location>
        <begin position="12"/>
        <end position="34"/>
    </location>
</feature>
<gene>
    <name evidence="16" type="ORF">BCR34DRAFT_487570</name>
</gene>
<dbReference type="GO" id="GO:0016818">
    <property type="term" value="F:hydrolase activity, acting on acid anhydrides, in phosphorus-containing anhydrides"/>
    <property type="evidence" value="ECO:0007669"/>
    <property type="project" value="InterPro"/>
</dbReference>
<dbReference type="SMART" id="SM00490">
    <property type="entry name" value="HELICc"/>
    <property type="match status" value="1"/>
</dbReference>
<dbReference type="GO" id="GO:0008094">
    <property type="term" value="F:ATP-dependent activity, acting on DNA"/>
    <property type="evidence" value="ECO:0007669"/>
    <property type="project" value="TreeGrafter"/>
</dbReference>
<protein>
    <submittedName>
        <fullName evidence="16">SNF2 family N-terminal domain-domain-containing protein</fullName>
    </submittedName>
</protein>
<evidence type="ECO:0000256" key="3">
    <source>
        <dbReference type="ARBA" id="ARBA00022723"/>
    </source>
</evidence>
<evidence type="ECO:0000256" key="7">
    <source>
        <dbReference type="ARBA" id="ARBA00022806"/>
    </source>
</evidence>
<evidence type="ECO:0000256" key="11">
    <source>
        <dbReference type="PROSITE-ProRule" id="PRU00175"/>
    </source>
</evidence>
<dbReference type="PROSITE" id="PS00518">
    <property type="entry name" value="ZF_RING_1"/>
    <property type="match status" value="1"/>
</dbReference>
<dbReference type="Pfam" id="PF08797">
    <property type="entry name" value="HIRAN"/>
    <property type="match status" value="1"/>
</dbReference>
<dbReference type="Pfam" id="PF00097">
    <property type="entry name" value="zf-C3HC4"/>
    <property type="match status" value="1"/>
</dbReference>
<dbReference type="GO" id="GO:0005634">
    <property type="term" value="C:nucleus"/>
    <property type="evidence" value="ECO:0007669"/>
    <property type="project" value="UniProtKB-SubCell"/>
</dbReference>
<evidence type="ECO:0000259" key="15">
    <source>
        <dbReference type="PROSITE" id="PS51194"/>
    </source>
</evidence>
<dbReference type="InterPro" id="IPR017907">
    <property type="entry name" value="Znf_RING_CS"/>
</dbReference>
<evidence type="ECO:0000256" key="6">
    <source>
        <dbReference type="ARBA" id="ARBA00022801"/>
    </source>
</evidence>
<dbReference type="InterPro" id="IPR050628">
    <property type="entry name" value="SNF2_RAD54_helicase_TF"/>
</dbReference>
<dbReference type="InterPro" id="IPR000330">
    <property type="entry name" value="SNF2_N"/>
</dbReference>
<evidence type="ECO:0000313" key="16">
    <source>
        <dbReference type="EMBL" id="ORY09292.1"/>
    </source>
</evidence>
<keyword evidence="5 11" id="KW-0863">Zinc-finger</keyword>
<dbReference type="Gene3D" id="3.40.50.300">
    <property type="entry name" value="P-loop containing nucleotide triphosphate hydrolases"/>
    <property type="match status" value="1"/>
</dbReference>
<keyword evidence="8" id="KW-0862">Zinc</keyword>